<evidence type="ECO:0000256" key="9">
    <source>
        <dbReference type="ARBA" id="ARBA00039733"/>
    </source>
</evidence>
<dbReference type="PANTHER" id="PTHR10906">
    <property type="entry name" value="SECY/SEC61-ALPHA FAMILY MEMBER"/>
    <property type="match status" value="1"/>
</dbReference>
<dbReference type="NCBIfam" id="TIGR00967">
    <property type="entry name" value="3a0501s007"/>
    <property type="match status" value="1"/>
</dbReference>
<evidence type="ECO:0000256" key="10">
    <source>
        <dbReference type="HAMAP-Rule" id="MF_01465"/>
    </source>
</evidence>
<accession>A0A7D4CX27</accession>
<dbReference type="SUPFAM" id="SSF103491">
    <property type="entry name" value="Preprotein translocase SecY subunit"/>
    <property type="match status" value="1"/>
</dbReference>
<dbReference type="GO" id="GO:0006605">
    <property type="term" value="P:protein targeting"/>
    <property type="evidence" value="ECO:0007669"/>
    <property type="project" value="UniProtKB-UniRule"/>
</dbReference>
<evidence type="ECO:0000256" key="2">
    <source>
        <dbReference type="ARBA" id="ARBA00005751"/>
    </source>
</evidence>
<organism evidence="12 13">
    <name type="scientific">Kroppenstedtia pulmonis</name>
    <dbReference type="NCBI Taxonomy" id="1380685"/>
    <lineage>
        <taxon>Bacteria</taxon>
        <taxon>Bacillati</taxon>
        <taxon>Bacillota</taxon>
        <taxon>Bacilli</taxon>
        <taxon>Bacillales</taxon>
        <taxon>Thermoactinomycetaceae</taxon>
        <taxon>Kroppenstedtia</taxon>
    </lineage>
</organism>
<dbReference type="AlphaFoldDB" id="A0A7D4CX27"/>
<keyword evidence="4 10" id="KW-0812">Transmembrane</keyword>
<evidence type="ECO:0000313" key="12">
    <source>
        <dbReference type="EMBL" id="QKG85577.1"/>
    </source>
</evidence>
<dbReference type="GO" id="GO:0065002">
    <property type="term" value="P:intracellular protein transmembrane transport"/>
    <property type="evidence" value="ECO:0007669"/>
    <property type="project" value="UniProtKB-UniRule"/>
</dbReference>
<dbReference type="PRINTS" id="PR00303">
    <property type="entry name" value="SECYTRNLCASE"/>
</dbReference>
<dbReference type="FunFam" id="1.10.3370.10:FF:000001">
    <property type="entry name" value="Preprotein translocase subunit SecY"/>
    <property type="match status" value="1"/>
</dbReference>
<feature type="transmembrane region" description="Helical" evidence="10">
    <location>
        <begin position="275"/>
        <end position="299"/>
    </location>
</feature>
<feature type="transmembrane region" description="Helical" evidence="10">
    <location>
        <begin position="374"/>
        <end position="396"/>
    </location>
</feature>
<feature type="transmembrane region" description="Helical" evidence="10">
    <location>
        <begin position="67"/>
        <end position="96"/>
    </location>
</feature>
<dbReference type="GO" id="GO:0043952">
    <property type="term" value="P:protein transport by the Sec complex"/>
    <property type="evidence" value="ECO:0007669"/>
    <property type="project" value="UniProtKB-UniRule"/>
</dbReference>
<feature type="transmembrane region" description="Helical" evidence="10">
    <location>
        <begin position="18"/>
        <end position="36"/>
    </location>
</feature>
<sequence>MFQTVSNIWKVGDLRRRILFTLAMLVVFRIGSFIPVPNTNSDALKALAESGPGGGVFGLLNTFSGGAFLNFSIFAMGIMPYITASIIVNLLTMDVIPKFAQWAKEGEVGRRKLARVTRYGTIVLALIQSVGLTIGFDRGGASIGMNFINNPSFWTYALIAITLTAGTAFLMWLGEQITDKGIGNGISIIIFAGIIAAIPPAAQQIYDSQFTQAGDAVFLSIIKVVLIVAVLVLVVAGVIFIQQGVRRIPVQYAKRIVGRKMFGGQSTHIPMKVNAAGVIPVIFAMSLLIFPSTIASFWAGNDFADWIIKNISYNAPLGMLIYVFLIIGFTYFYTFVQINPIQLADQMKKNGGYVPGIRPGKATSTYLTKIMNRITLAGALFLAAISILPVFFTSLAGLPQSVQIGGTSLLIVVGVALETMKTIESQLIKRHYKGFIK</sequence>
<feature type="transmembrane region" description="Helical" evidence="10">
    <location>
        <begin position="402"/>
        <end position="420"/>
    </location>
</feature>
<comment type="subcellular location">
    <subcellularLocation>
        <location evidence="10">Cell membrane</location>
        <topology evidence="10">Multi-pass membrane protein</topology>
    </subcellularLocation>
    <subcellularLocation>
        <location evidence="1">Membrane</location>
        <topology evidence="1">Multi-pass membrane protein</topology>
    </subcellularLocation>
</comment>
<dbReference type="InterPro" id="IPR030659">
    <property type="entry name" value="SecY_CS"/>
</dbReference>
<dbReference type="GO" id="GO:0005886">
    <property type="term" value="C:plasma membrane"/>
    <property type="evidence" value="ECO:0007669"/>
    <property type="project" value="UniProtKB-SubCell"/>
</dbReference>
<dbReference type="HAMAP" id="MF_01465">
    <property type="entry name" value="SecY"/>
    <property type="match status" value="1"/>
</dbReference>
<dbReference type="Gene3D" id="1.10.3370.10">
    <property type="entry name" value="SecY subunit domain"/>
    <property type="match status" value="1"/>
</dbReference>
<gene>
    <name evidence="10 12" type="primary">secY</name>
    <name evidence="12" type="ORF">GXN76_14750</name>
</gene>
<reference evidence="12 13" key="1">
    <citation type="submission" date="2020-01" db="EMBL/GenBank/DDBJ databases">
        <authorList>
            <person name="Gulvik C.A."/>
            <person name="Batra D.G."/>
        </authorList>
    </citation>
    <scope>NUCLEOTIDE SEQUENCE [LARGE SCALE GENOMIC DNA]</scope>
    <source>
        <strain evidence="12 13">W9323</strain>
    </source>
</reference>
<feature type="transmembrane region" description="Helical" evidence="10">
    <location>
        <begin position="319"/>
        <end position="338"/>
    </location>
</feature>
<dbReference type="Pfam" id="PF00344">
    <property type="entry name" value="SecY"/>
    <property type="match status" value="1"/>
</dbReference>
<evidence type="ECO:0000256" key="7">
    <source>
        <dbReference type="ARBA" id="ARBA00023010"/>
    </source>
</evidence>
<dbReference type="EMBL" id="CP048104">
    <property type="protein sequence ID" value="QKG85577.1"/>
    <property type="molecule type" value="Genomic_DNA"/>
</dbReference>
<dbReference type="InterPro" id="IPR023201">
    <property type="entry name" value="SecY_dom_sf"/>
</dbReference>
<comment type="similarity">
    <text evidence="2 10 11">Belongs to the SecY/SEC61-alpha family.</text>
</comment>
<evidence type="ECO:0000256" key="6">
    <source>
        <dbReference type="ARBA" id="ARBA00022989"/>
    </source>
</evidence>
<evidence type="ECO:0000256" key="5">
    <source>
        <dbReference type="ARBA" id="ARBA00022927"/>
    </source>
</evidence>
<dbReference type="Proteomes" id="UP000503088">
    <property type="component" value="Chromosome"/>
</dbReference>
<dbReference type="RefSeq" id="WP_173224358.1">
    <property type="nucleotide sequence ID" value="NZ_CP048104.1"/>
</dbReference>
<feature type="transmembrane region" description="Helical" evidence="10">
    <location>
        <begin position="154"/>
        <end position="173"/>
    </location>
</feature>
<name>A0A7D4CX27_9BACL</name>
<keyword evidence="7 10" id="KW-0811">Translocation</keyword>
<keyword evidence="5 10" id="KW-0653">Protein transport</keyword>
<evidence type="ECO:0000256" key="4">
    <source>
        <dbReference type="ARBA" id="ARBA00022692"/>
    </source>
</evidence>
<feature type="transmembrane region" description="Helical" evidence="10">
    <location>
        <begin position="116"/>
        <end position="134"/>
    </location>
</feature>
<evidence type="ECO:0000256" key="11">
    <source>
        <dbReference type="RuleBase" id="RU004349"/>
    </source>
</evidence>
<keyword evidence="10" id="KW-1003">Cell membrane</keyword>
<comment type="function">
    <text evidence="10">The central subunit of the protein translocation channel SecYEG. Consists of two halves formed by TMs 1-5 and 6-10. These two domains form a lateral gate at the front which open onto the bilayer between TMs 2 and 7, and are clamped together by SecE at the back. The channel is closed by both a pore ring composed of hydrophobic SecY resides and a short helix (helix 2A) on the extracellular side of the membrane which forms a plug. The plug probably moves laterally to allow the channel to open. The ring and the pore may move independently.</text>
</comment>
<evidence type="ECO:0000256" key="3">
    <source>
        <dbReference type="ARBA" id="ARBA00022448"/>
    </source>
</evidence>
<dbReference type="InterPro" id="IPR002208">
    <property type="entry name" value="SecY/SEC61-alpha"/>
</dbReference>
<evidence type="ECO:0000256" key="1">
    <source>
        <dbReference type="ARBA" id="ARBA00004141"/>
    </source>
</evidence>
<keyword evidence="13" id="KW-1185">Reference proteome</keyword>
<dbReference type="PIRSF" id="PIRSF004557">
    <property type="entry name" value="SecY"/>
    <property type="match status" value="1"/>
</dbReference>
<evidence type="ECO:0000256" key="8">
    <source>
        <dbReference type="ARBA" id="ARBA00023136"/>
    </source>
</evidence>
<feature type="transmembrane region" description="Helical" evidence="10">
    <location>
        <begin position="185"/>
        <end position="206"/>
    </location>
</feature>
<evidence type="ECO:0000313" key="13">
    <source>
        <dbReference type="Proteomes" id="UP000503088"/>
    </source>
</evidence>
<keyword evidence="8 10" id="KW-0472">Membrane</keyword>
<dbReference type="KEGG" id="kpul:GXN76_14750"/>
<proteinExistence type="inferred from homology"/>
<comment type="subunit">
    <text evidence="10">Component of the Sec protein translocase complex. Heterotrimer consisting of SecY, SecE and SecG subunits. The heterotrimers can form oligomers, although 1 heterotrimer is thought to be able to translocate proteins. Interacts with the ribosome. Interacts with SecDF, and other proteins may be involved. Interacts with SecA.</text>
</comment>
<protein>
    <recommendedName>
        <fullName evidence="9 10">Protein translocase subunit SecY</fullName>
    </recommendedName>
</protein>
<dbReference type="InterPro" id="IPR026593">
    <property type="entry name" value="SecY"/>
</dbReference>
<keyword evidence="6 10" id="KW-1133">Transmembrane helix</keyword>
<dbReference type="PROSITE" id="PS00756">
    <property type="entry name" value="SECY_2"/>
    <property type="match status" value="1"/>
</dbReference>
<keyword evidence="3 10" id="KW-0813">Transport</keyword>
<feature type="transmembrane region" description="Helical" evidence="10">
    <location>
        <begin position="218"/>
        <end position="241"/>
    </location>
</feature>